<dbReference type="Proteomes" id="UP001230156">
    <property type="component" value="Unassembled WGS sequence"/>
</dbReference>
<evidence type="ECO:0000313" key="1">
    <source>
        <dbReference type="EMBL" id="MDQ7246979.1"/>
    </source>
</evidence>
<gene>
    <name evidence="1" type="ORF">Q8A70_04855</name>
</gene>
<evidence type="ECO:0000313" key="2">
    <source>
        <dbReference type="Proteomes" id="UP001230156"/>
    </source>
</evidence>
<name>A0ABU0YGY9_9PROT</name>
<accession>A0ABU0YGY9</accession>
<dbReference type="EMBL" id="JAUYVI010000002">
    <property type="protein sequence ID" value="MDQ7246979.1"/>
    <property type="molecule type" value="Genomic_DNA"/>
</dbReference>
<comment type="caution">
    <text evidence="1">The sequence shown here is derived from an EMBL/GenBank/DDBJ whole genome shotgun (WGS) entry which is preliminary data.</text>
</comment>
<protein>
    <recommendedName>
        <fullName evidence="3">Lipoprotein</fullName>
    </recommendedName>
</protein>
<reference evidence="2" key="1">
    <citation type="submission" date="2023-08" db="EMBL/GenBank/DDBJ databases">
        <title>Rhodospirillaceae gen. nov., a novel taxon isolated from the Yangtze River Yuezi River estuary sludge.</title>
        <authorList>
            <person name="Ruan L."/>
        </authorList>
    </citation>
    <scope>NUCLEOTIDE SEQUENCE [LARGE SCALE GENOMIC DNA]</scope>
    <source>
        <strain evidence="2">R-7</strain>
    </source>
</reference>
<dbReference type="RefSeq" id="WP_379954390.1">
    <property type="nucleotide sequence ID" value="NZ_JAUYVI010000002.1"/>
</dbReference>
<organism evidence="1 2">
    <name type="scientific">Dongia sedimenti</name>
    <dbReference type="NCBI Taxonomy" id="3064282"/>
    <lineage>
        <taxon>Bacteria</taxon>
        <taxon>Pseudomonadati</taxon>
        <taxon>Pseudomonadota</taxon>
        <taxon>Alphaproteobacteria</taxon>
        <taxon>Rhodospirillales</taxon>
        <taxon>Dongiaceae</taxon>
        <taxon>Dongia</taxon>
    </lineage>
</organism>
<keyword evidence="2" id="KW-1185">Reference proteome</keyword>
<proteinExistence type="predicted"/>
<sequence length="197" mass="21367">MTDRGKVMGAGARAINRIGRGVLLGALLPVVLLAVASCAETPKQSMPCPSVKAVPDAAYLTRFAGESEDLTDTAFEAKLVDVSPKCIYSEDTDTKKTKIVSDLLVKLTASRGPKLTGDQVTFNYVIALTGQGGRKITRQQFDVTIPLTADKPTATIVDNPTVTIPLQKGENGDYYQIYVFLEVTEKELAYNRRNPQQ</sequence>
<evidence type="ECO:0008006" key="3">
    <source>
        <dbReference type="Google" id="ProtNLM"/>
    </source>
</evidence>